<dbReference type="Pfam" id="PF04564">
    <property type="entry name" value="U-box"/>
    <property type="match status" value="1"/>
</dbReference>
<evidence type="ECO:0000313" key="5">
    <source>
        <dbReference type="Proteomes" id="UP000054408"/>
    </source>
</evidence>
<dbReference type="EMBL" id="GL349457">
    <property type="protein sequence ID" value="KNC49763.1"/>
    <property type="molecule type" value="Genomic_DNA"/>
</dbReference>
<dbReference type="SMART" id="SM00504">
    <property type="entry name" value="Ubox"/>
    <property type="match status" value="1"/>
</dbReference>
<keyword evidence="5" id="KW-1185">Reference proteome</keyword>
<dbReference type="InterPro" id="IPR013083">
    <property type="entry name" value="Znf_RING/FYVE/PHD"/>
</dbReference>
<proteinExistence type="predicted"/>
<feature type="domain" description="U-box" evidence="3">
    <location>
        <begin position="175"/>
        <end position="248"/>
    </location>
</feature>
<dbReference type="GO" id="GO:0004842">
    <property type="term" value="F:ubiquitin-protein transferase activity"/>
    <property type="evidence" value="ECO:0007669"/>
    <property type="project" value="InterPro"/>
</dbReference>
<keyword evidence="2" id="KW-0732">Signal</keyword>
<dbReference type="GO" id="GO:0016567">
    <property type="term" value="P:protein ubiquitination"/>
    <property type="evidence" value="ECO:0007669"/>
    <property type="project" value="InterPro"/>
</dbReference>
<dbReference type="SUPFAM" id="SSF57850">
    <property type="entry name" value="RING/U-box"/>
    <property type="match status" value="1"/>
</dbReference>
<sequence length="274" mass="28242">MVSKFNFAALATLVTGGSFSFLSSSAPSASSAAPPSAASATAPPAPPVLPAPPAPPGSASVPVAPPASGHGSTPSFMSSLSRPVRPRPPGAATLRRGAATLARDGSQNAPQTATGYGAWLTAAGKAVLGVTALGGAGALAVYAYNWHKARVQADVRKRSEQLHRERVAALVTGSPVPDEYVDPITLELMSDPVLTADGHTYERAAIERWLADHNTSPKTGLPLPSKDLIPNYALRNAIQRFEAEVLAAAADYEIDNLKPVDPKDTLGLAVSFHS</sequence>
<dbReference type="STRING" id="461836.A0A0L0DEK5"/>
<feature type="chain" id="PRO_5005537365" description="U-box domain-containing protein" evidence="2">
    <location>
        <begin position="17"/>
        <end position="274"/>
    </location>
</feature>
<dbReference type="RefSeq" id="XP_013757548.1">
    <property type="nucleotide sequence ID" value="XM_013902094.1"/>
</dbReference>
<evidence type="ECO:0000256" key="2">
    <source>
        <dbReference type="SAM" id="SignalP"/>
    </source>
</evidence>
<name>A0A0L0DEK5_THETB</name>
<dbReference type="Gene3D" id="3.30.40.10">
    <property type="entry name" value="Zinc/RING finger domain, C3HC4 (zinc finger)"/>
    <property type="match status" value="1"/>
</dbReference>
<protein>
    <recommendedName>
        <fullName evidence="3">U-box domain-containing protein</fullName>
    </recommendedName>
</protein>
<feature type="compositionally biased region" description="Low complexity" evidence="1">
    <location>
        <begin position="24"/>
        <end position="42"/>
    </location>
</feature>
<evidence type="ECO:0000259" key="3">
    <source>
        <dbReference type="PROSITE" id="PS51698"/>
    </source>
</evidence>
<dbReference type="AlphaFoldDB" id="A0A0L0DEK5"/>
<dbReference type="PANTHER" id="PTHR46573:SF1">
    <property type="entry name" value="WD REPEAT, SAM AND U-BOX DOMAIN-CONTAINING PROTEIN 1"/>
    <property type="match status" value="1"/>
</dbReference>
<evidence type="ECO:0000256" key="1">
    <source>
        <dbReference type="SAM" id="MobiDB-lite"/>
    </source>
</evidence>
<dbReference type="PROSITE" id="PS51698">
    <property type="entry name" value="U_BOX"/>
    <property type="match status" value="1"/>
</dbReference>
<dbReference type="InterPro" id="IPR003613">
    <property type="entry name" value="Ubox_domain"/>
</dbReference>
<feature type="compositionally biased region" description="Pro residues" evidence="1">
    <location>
        <begin position="43"/>
        <end position="56"/>
    </location>
</feature>
<reference evidence="4 5" key="1">
    <citation type="submission" date="2010-05" db="EMBL/GenBank/DDBJ databases">
        <title>The Genome Sequence of Thecamonas trahens ATCC 50062.</title>
        <authorList>
            <consortium name="The Broad Institute Genome Sequencing Platform"/>
            <person name="Russ C."/>
            <person name="Cuomo C."/>
            <person name="Shea T."/>
            <person name="Young S.K."/>
            <person name="Zeng Q."/>
            <person name="Koehrsen M."/>
            <person name="Haas B."/>
            <person name="Borodovsky M."/>
            <person name="Guigo R."/>
            <person name="Alvarado L."/>
            <person name="Berlin A."/>
            <person name="Bochicchio J."/>
            <person name="Borenstein D."/>
            <person name="Chapman S."/>
            <person name="Chen Z."/>
            <person name="Freedman E."/>
            <person name="Gellesch M."/>
            <person name="Goldberg J."/>
            <person name="Griggs A."/>
            <person name="Gujja S."/>
            <person name="Heilman E."/>
            <person name="Heiman D."/>
            <person name="Hepburn T."/>
            <person name="Howarth C."/>
            <person name="Jen D."/>
            <person name="Larson L."/>
            <person name="Mehta T."/>
            <person name="Park D."/>
            <person name="Pearson M."/>
            <person name="Roberts A."/>
            <person name="Saif S."/>
            <person name="Shenoy N."/>
            <person name="Sisk P."/>
            <person name="Stolte C."/>
            <person name="Sykes S."/>
            <person name="Thomson T."/>
            <person name="Walk T."/>
            <person name="White J."/>
            <person name="Yandava C."/>
            <person name="Burger G."/>
            <person name="Gray M.W."/>
            <person name="Holland P.W.H."/>
            <person name="King N."/>
            <person name="Lang F.B.F."/>
            <person name="Roger A.J."/>
            <person name="Ruiz-Trillo I."/>
            <person name="Lander E."/>
            <person name="Nusbaum C."/>
        </authorList>
    </citation>
    <scope>NUCLEOTIDE SEQUENCE [LARGE SCALE GENOMIC DNA]</scope>
    <source>
        <strain evidence="4 5">ATCC 50062</strain>
    </source>
</reference>
<dbReference type="eggNOG" id="ENOG502S95A">
    <property type="taxonomic scope" value="Eukaryota"/>
</dbReference>
<accession>A0A0L0DEK5</accession>
<feature type="region of interest" description="Disordered" evidence="1">
    <location>
        <begin position="24"/>
        <end position="92"/>
    </location>
</feature>
<gene>
    <name evidence="4" type="ORF">AMSG_06041</name>
</gene>
<feature type="compositionally biased region" description="Low complexity" evidence="1">
    <location>
        <begin position="57"/>
        <end position="69"/>
    </location>
</feature>
<dbReference type="CDD" id="cd16655">
    <property type="entry name" value="RING-Ubox_WDSUB1-like"/>
    <property type="match status" value="1"/>
</dbReference>
<dbReference type="GeneID" id="25565306"/>
<organism evidence="4 5">
    <name type="scientific">Thecamonas trahens ATCC 50062</name>
    <dbReference type="NCBI Taxonomy" id="461836"/>
    <lineage>
        <taxon>Eukaryota</taxon>
        <taxon>Apusozoa</taxon>
        <taxon>Apusomonadida</taxon>
        <taxon>Apusomonadidae</taxon>
        <taxon>Thecamonas</taxon>
    </lineage>
</organism>
<evidence type="ECO:0000313" key="4">
    <source>
        <dbReference type="EMBL" id="KNC49763.1"/>
    </source>
</evidence>
<feature type="signal peptide" evidence="2">
    <location>
        <begin position="1"/>
        <end position="16"/>
    </location>
</feature>
<dbReference type="InterPro" id="IPR052085">
    <property type="entry name" value="WD-SAM-U-box"/>
</dbReference>
<dbReference type="Proteomes" id="UP000054408">
    <property type="component" value="Unassembled WGS sequence"/>
</dbReference>
<dbReference type="PANTHER" id="PTHR46573">
    <property type="entry name" value="WD REPEAT, SAM AND U-BOX DOMAIN-CONTAINING PROTEIN 1"/>
    <property type="match status" value="1"/>
</dbReference>
<dbReference type="OrthoDB" id="10064100at2759"/>